<dbReference type="AlphaFoldDB" id="A0A914Z810"/>
<sequence length="207" mass="22924">MIKKYLKILLFILAILFSFCCFSNAAVPAAAPPAAAPSIVKITTTPAPVKSIPNVIDNFTKNFNGKVKALESWIPLGLWLGVLLAIGFINLFFIVPIVDDIIFGLAKTLEDRDHFLAKCVKHHSNIIFVARHNSLSLNQVQRKYIINCCILTCYDGCHRSTLKREEKRIYQNLNARCEVLEVYSKLESTNAGPTTTGEGGDTKPSAQ</sequence>
<proteinExistence type="predicted"/>
<evidence type="ECO:0000313" key="3">
    <source>
        <dbReference type="Proteomes" id="UP000887577"/>
    </source>
</evidence>
<keyword evidence="1" id="KW-1133">Transmembrane helix</keyword>
<dbReference type="Proteomes" id="UP000887577">
    <property type="component" value="Unplaced"/>
</dbReference>
<feature type="transmembrane region" description="Helical" evidence="1">
    <location>
        <begin position="76"/>
        <end position="98"/>
    </location>
</feature>
<feature type="signal peptide" evidence="2">
    <location>
        <begin position="1"/>
        <end position="25"/>
    </location>
</feature>
<evidence type="ECO:0000313" key="4">
    <source>
        <dbReference type="WBParaSite" id="PSU_v2.g8005.t1"/>
    </source>
</evidence>
<protein>
    <submittedName>
        <fullName evidence="4">Uncharacterized protein</fullName>
    </submittedName>
</protein>
<name>A0A914Z810_9BILA</name>
<organism evidence="3 4">
    <name type="scientific">Panagrolaimus superbus</name>
    <dbReference type="NCBI Taxonomy" id="310955"/>
    <lineage>
        <taxon>Eukaryota</taxon>
        <taxon>Metazoa</taxon>
        <taxon>Ecdysozoa</taxon>
        <taxon>Nematoda</taxon>
        <taxon>Chromadorea</taxon>
        <taxon>Rhabditida</taxon>
        <taxon>Tylenchina</taxon>
        <taxon>Panagrolaimomorpha</taxon>
        <taxon>Panagrolaimoidea</taxon>
        <taxon>Panagrolaimidae</taxon>
        <taxon>Panagrolaimus</taxon>
    </lineage>
</organism>
<feature type="chain" id="PRO_5037961963" evidence="2">
    <location>
        <begin position="26"/>
        <end position="207"/>
    </location>
</feature>
<evidence type="ECO:0000256" key="2">
    <source>
        <dbReference type="SAM" id="SignalP"/>
    </source>
</evidence>
<keyword evidence="2" id="KW-0732">Signal</keyword>
<dbReference type="WBParaSite" id="PSU_v2.g8005.t1">
    <property type="protein sequence ID" value="PSU_v2.g8005.t1"/>
    <property type="gene ID" value="PSU_v2.g8005"/>
</dbReference>
<keyword evidence="3" id="KW-1185">Reference proteome</keyword>
<keyword evidence="1" id="KW-0472">Membrane</keyword>
<reference evidence="4" key="1">
    <citation type="submission" date="2022-11" db="UniProtKB">
        <authorList>
            <consortium name="WormBaseParasite"/>
        </authorList>
    </citation>
    <scope>IDENTIFICATION</scope>
</reference>
<keyword evidence="1" id="KW-0812">Transmembrane</keyword>
<evidence type="ECO:0000256" key="1">
    <source>
        <dbReference type="SAM" id="Phobius"/>
    </source>
</evidence>
<accession>A0A914Z810</accession>